<gene>
    <name evidence="2" type="ORF">VIN30_03955</name>
</gene>
<dbReference type="RefSeq" id="WP_338209452.1">
    <property type="nucleotide sequence ID" value="NZ_JAYMFF010000006.1"/>
</dbReference>
<protein>
    <submittedName>
        <fullName evidence="2">GNAT family N-acetyltransferase</fullName>
    </submittedName>
</protein>
<dbReference type="SUPFAM" id="SSF55729">
    <property type="entry name" value="Acyl-CoA N-acyltransferases (Nat)"/>
    <property type="match status" value="1"/>
</dbReference>
<sequence length="171" mass="18500">MEIVIARPEHVDAMTAITDQACSNMAAMGIDQWQCGYPDRGTWEADVDAGMAYVGLDEGRVVAVFRYADEPEAAYETLEGEWLTCGPYATVHRCAVDPACRGRGIIGELFAFACEKAAADGMVSVRIDTHHDNAPMRRAVEKFGFAFCGDITLTEGPEAGAARIAFEKVLS</sequence>
<dbReference type="Pfam" id="PF00583">
    <property type="entry name" value="Acetyltransf_1"/>
    <property type="match status" value="1"/>
</dbReference>
<dbReference type="InterPro" id="IPR016181">
    <property type="entry name" value="Acyl_CoA_acyltransferase"/>
</dbReference>
<feature type="domain" description="N-acetyltransferase" evidence="1">
    <location>
        <begin position="1"/>
        <end position="171"/>
    </location>
</feature>
<organism evidence="2 3">
    <name type="scientific">Adlercreutzia wanghongyangiae</name>
    <dbReference type="NCBI Taxonomy" id="3111451"/>
    <lineage>
        <taxon>Bacteria</taxon>
        <taxon>Bacillati</taxon>
        <taxon>Actinomycetota</taxon>
        <taxon>Coriobacteriia</taxon>
        <taxon>Eggerthellales</taxon>
        <taxon>Eggerthellaceae</taxon>
        <taxon>Adlercreutzia</taxon>
    </lineage>
</organism>
<proteinExistence type="predicted"/>
<evidence type="ECO:0000259" key="1">
    <source>
        <dbReference type="PROSITE" id="PS51186"/>
    </source>
</evidence>
<dbReference type="PROSITE" id="PS51186">
    <property type="entry name" value="GNAT"/>
    <property type="match status" value="1"/>
</dbReference>
<dbReference type="InterPro" id="IPR000182">
    <property type="entry name" value="GNAT_dom"/>
</dbReference>
<comment type="caution">
    <text evidence="2">The sequence shown here is derived from an EMBL/GenBank/DDBJ whole genome shotgun (WGS) entry which is preliminary data.</text>
</comment>
<dbReference type="CDD" id="cd04301">
    <property type="entry name" value="NAT_SF"/>
    <property type="match status" value="1"/>
</dbReference>
<evidence type="ECO:0000313" key="2">
    <source>
        <dbReference type="EMBL" id="MEC4175595.1"/>
    </source>
</evidence>
<reference evidence="2 3" key="1">
    <citation type="submission" date="2024-01" db="EMBL/GenBank/DDBJ databases">
        <title>novel species in genus Adlercreutzia.</title>
        <authorList>
            <person name="Liu X."/>
        </authorList>
    </citation>
    <scope>NUCLEOTIDE SEQUENCE [LARGE SCALE GENOMIC DNA]</scope>
    <source>
        <strain evidence="2 3">R7</strain>
    </source>
</reference>
<dbReference type="Gene3D" id="3.40.630.30">
    <property type="match status" value="1"/>
</dbReference>
<keyword evidence="3" id="KW-1185">Reference proteome</keyword>
<evidence type="ECO:0000313" key="3">
    <source>
        <dbReference type="Proteomes" id="UP001349994"/>
    </source>
</evidence>
<name>A0ABU6IGR3_9ACTN</name>
<dbReference type="Proteomes" id="UP001349994">
    <property type="component" value="Unassembled WGS sequence"/>
</dbReference>
<accession>A0ABU6IGR3</accession>
<dbReference type="EMBL" id="JAYMFF010000006">
    <property type="protein sequence ID" value="MEC4175595.1"/>
    <property type="molecule type" value="Genomic_DNA"/>
</dbReference>